<dbReference type="SUPFAM" id="SSF53474">
    <property type="entry name" value="alpha/beta-Hydrolases"/>
    <property type="match status" value="1"/>
</dbReference>
<comment type="caution">
    <text evidence="2">The sequence shown here is derived from an EMBL/GenBank/DDBJ whole genome shotgun (WGS) entry which is preliminary data.</text>
</comment>
<dbReference type="Gene3D" id="3.40.50.1820">
    <property type="entry name" value="alpha/beta hydrolase"/>
    <property type="match status" value="1"/>
</dbReference>
<keyword evidence="3" id="KW-1185">Reference proteome</keyword>
<evidence type="ECO:0000259" key="1">
    <source>
        <dbReference type="Pfam" id="PF00561"/>
    </source>
</evidence>
<dbReference type="InterPro" id="IPR029058">
    <property type="entry name" value="AB_hydrolase_fold"/>
</dbReference>
<accession>A0ABM8UX34</accession>
<evidence type="ECO:0000313" key="3">
    <source>
        <dbReference type="Proteomes" id="UP000679725"/>
    </source>
</evidence>
<sequence length="346" mass="38103">MLKLLVSLIVIFVILGIAYYAGPKVPDARLTPVLPTITSDLAKLEQEIIQSEKGTALLKNDNEARIIWADSTKKEKTPYSIVYIHGFGASWAEGDPIHKDLAKKYGANLYLSRMHDAGISDPNAFDDLTPNNFLAGAKRALAIGKALGDSVIVIGTSAGGLLSVYLASTHPEIKGLVLYSPCMEVANPSLKLITGPWGKQILNQVMGEHNTSKDTIPEHAQFWLQGYNSNGLVTLQQMMDVISRREVYERIKMPVFVGYYFKNDKEQDQVVSVAAIQKMFPQLGTPDNLKVEKAFPESGDHVIASRLRSKDVKGVYEATDQFFMEKLLMKPVAGTTTQQSAVSWAD</sequence>
<feature type="domain" description="AB hydrolase-1" evidence="1">
    <location>
        <begin position="80"/>
        <end position="187"/>
    </location>
</feature>
<name>A0ABM8UX34_9BACT</name>
<gene>
    <name evidence="2" type="ORF">DYBT9623_04926</name>
</gene>
<organism evidence="2 3">
    <name type="scientific">Dyadobacter linearis</name>
    <dbReference type="NCBI Taxonomy" id="2823330"/>
    <lineage>
        <taxon>Bacteria</taxon>
        <taxon>Pseudomonadati</taxon>
        <taxon>Bacteroidota</taxon>
        <taxon>Cytophagia</taxon>
        <taxon>Cytophagales</taxon>
        <taxon>Spirosomataceae</taxon>
        <taxon>Dyadobacter</taxon>
    </lineage>
</organism>
<evidence type="ECO:0000313" key="2">
    <source>
        <dbReference type="EMBL" id="CAG5073796.1"/>
    </source>
</evidence>
<proteinExistence type="predicted"/>
<dbReference type="InterPro" id="IPR000073">
    <property type="entry name" value="AB_hydrolase_1"/>
</dbReference>
<reference evidence="2 3" key="1">
    <citation type="submission" date="2021-04" db="EMBL/GenBank/DDBJ databases">
        <authorList>
            <person name="Rodrigo-Torres L."/>
            <person name="Arahal R. D."/>
            <person name="Lucena T."/>
        </authorList>
    </citation>
    <scope>NUCLEOTIDE SEQUENCE [LARGE SCALE GENOMIC DNA]</scope>
    <source>
        <strain evidence="2 3">CECT 9623</strain>
    </source>
</reference>
<protein>
    <recommendedName>
        <fullName evidence="1">AB hydrolase-1 domain-containing protein</fullName>
    </recommendedName>
</protein>
<dbReference type="Proteomes" id="UP000679725">
    <property type="component" value="Unassembled WGS sequence"/>
</dbReference>
<dbReference type="RefSeq" id="WP_215236182.1">
    <property type="nucleotide sequence ID" value="NZ_CAJRAU010000009.1"/>
</dbReference>
<dbReference type="Pfam" id="PF00561">
    <property type="entry name" value="Abhydrolase_1"/>
    <property type="match status" value="1"/>
</dbReference>
<dbReference type="EMBL" id="CAJRAU010000009">
    <property type="protein sequence ID" value="CAG5073796.1"/>
    <property type="molecule type" value="Genomic_DNA"/>
</dbReference>